<reference evidence="1" key="1">
    <citation type="submission" date="2021-01" db="EMBL/GenBank/DDBJ databases">
        <title>Whole genome shotgun sequence of Actinocatenispora rupis NBRC 107355.</title>
        <authorList>
            <person name="Komaki H."/>
            <person name="Tamura T."/>
        </authorList>
    </citation>
    <scope>NUCLEOTIDE SEQUENCE</scope>
    <source>
        <strain evidence="1">NBRC 107355</strain>
    </source>
</reference>
<proteinExistence type="predicted"/>
<name>A0A8J3J287_9ACTN</name>
<comment type="caution">
    <text evidence="1">The sequence shown here is derived from an EMBL/GenBank/DDBJ whole genome shotgun (WGS) entry which is preliminary data.</text>
</comment>
<evidence type="ECO:0000313" key="2">
    <source>
        <dbReference type="Proteomes" id="UP000612808"/>
    </source>
</evidence>
<dbReference type="Proteomes" id="UP000612808">
    <property type="component" value="Unassembled WGS sequence"/>
</dbReference>
<sequence length="171" mass="17490">MNQNTSHRRHRCEAAAVRGAVAEIAAARIVDGWGQPAQLSILHGSNDVLTASTLGLDLDALGVDVVLAELRDLAADPAGRHAIALVAACVRPQPVRAWLLATQTAGTAGTAEDPVPPQQVTLAVEPSGHGYAAITTGIGDPPAVRLTDLGPDETADACGFAYRCLAALASC</sequence>
<dbReference type="EMBL" id="BOMB01000006">
    <property type="protein sequence ID" value="GID10216.1"/>
    <property type="molecule type" value="Genomic_DNA"/>
</dbReference>
<organism evidence="1 2">
    <name type="scientific">Actinocatenispora rupis</name>
    <dbReference type="NCBI Taxonomy" id="519421"/>
    <lineage>
        <taxon>Bacteria</taxon>
        <taxon>Bacillati</taxon>
        <taxon>Actinomycetota</taxon>
        <taxon>Actinomycetes</taxon>
        <taxon>Micromonosporales</taxon>
        <taxon>Micromonosporaceae</taxon>
        <taxon>Actinocatenispora</taxon>
    </lineage>
</organism>
<dbReference type="AlphaFoldDB" id="A0A8J3J287"/>
<accession>A0A8J3J287</accession>
<keyword evidence="2" id="KW-1185">Reference proteome</keyword>
<gene>
    <name evidence="1" type="ORF">Aru02nite_11050</name>
</gene>
<protein>
    <submittedName>
        <fullName evidence="1">Uncharacterized protein</fullName>
    </submittedName>
</protein>
<dbReference type="RefSeq" id="WP_203655422.1">
    <property type="nucleotide sequence ID" value="NZ_BAAAZM010000002.1"/>
</dbReference>
<evidence type="ECO:0000313" key="1">
    <source>
        <dbReference type="EMBL" id="GID10216.1"/>
    </source>
</evidence>